<reference evidence="2" key="1">
    <citation type="submission" date="2020-01" db="EMBL/GenBank/DDBJ databases">
        <title>Genome sequence of Kobresia littledalei, the first chromosome-level genome in the family Cyperaceae.</title>
        <authorList>
            <person name="Qu G."/>
        </authorList>
    </citation>
    <scope>NUCLEOTIDE SEQUENCE</scope>
    <source>
        <strain evidence="2">C.B.Clarke</strain>
        <tissue evidence="2">Leaf</tissue>
    </source>
</reference>
<dbReference type="PANTHER" id="PTHR36769">
    <property type="entry name" value="2,3-BISPHOSPHOGLYCERATE-DEPENDENT PHOSPHOGLYCERATE MUTASE"/>
    <property type="match status" value="1"/>
</dbReference>
<dbReference type="AlphaFoldDB" id="A0A833QWF8"/>
<proteinExistence type="predicted"/>
<dbReference type="InterPro" id="IPR019034">
    <property type="entry name" value="UPF0390"/>
</dbReference>
<evidence type="ECO:0000256" key="1">
    <source>
        <dbReference type="SAM" id="MobiDB-lite"/>
    </source>
</evidence>
<evidence type="ECO:0000313" key="2">
    <source>
        <dbReference type="EMBL" id="KAF3334285.1"/>
    </source>
</evidence>
<comment type="caution">
    <text evidence="2">The sequence shown here is derived from an EMBL/GenBank/DDBJ whole genome shotgun (WGS) entry which is preliminary data.</text>
</comment>
<accession>A0A833QWF8</accession>
<keyword evidence="3" id="KW-1185">Reference proteome</keyword>
<protein>
    <recommendedName>
        <fullName evidence="4">2,3-bisphosphoglycerate-dependent phosphoglycerate mutase</fullName>
    </recommendedName>
</protein>
<feature type="compositionally biased region" description="Basic residues" evidence="1">
    <location>
        <begin position="10"/>
        <end position="36"/>
    </location>
</feature>
<dbReference type="OrthoDB" id="511222at2759"/>
<dbReference type="PANTHER" id="PTHR36769:SF1">
    <property type="entry name" value="2,3-BISPHOSPHOGLYCERATE-DEPENDENT PHOSPHOGLYCERATE MUTASE"/>
    <property type="match status" value="1"/>
</dbReference>
<gene>
    <name evidence="2" type="ORF">FCM35_KLT20889</name>
</gene>
<evidence type="ECO:0008006" key="4">
    <source>
        <dbReference type="Google" id="ProtNLM"/>
    </source>
</evidence>
<dbReference type="EMBL" id="SWLB01000009">
    <property type="protein sequence ID" value="KAF3334285.1"/>
    <property type="molecule type" value="Genomic_DNA"/>
</dbReference>
<sequence length="89" mass="9847">MTQKGNLFKGKQKKKSIPPSRHGKAPHIRKGKRVMKSLKSTTDMEADRELTKFINQCNETKAATVASKEGGEFSILKTLKTDQAGSSKK</sequence>
<feature type="region of interest" description="Disordered" evidence="1">
    <location>
        <begin position="1"/>
        <end position="43"/>
    </location>
</feature>
<evidence type="ECO:0000313" key="3">
    <source>
        <dbReference type="Proteomes" id="UP000623129"/>
    </source>
</evidence>
<dbReference type="Proteomes" id="UP000623129">
    <property type="component" value="Unassembled WGS sequence"/>
</dbReference>
<organism evidence="2 3">
    <name type="scientific">Carex littledalei</name>
    <dbReference type="NCBI Taxonomy" id="544730"/>
    <lineage>
        <taxon>Eukaryota</taxon>
        <taxon>Viridiplantae</taxon>
        <taxon>Streptophyta</taxon>
        <taxon>Embryophyta</taxon>
        <taxon>Tracheophyta</taxon>
        <taxon>Spermatophyta</taxon>
        <taxon>Magnoliopsida</taxon>
        <taxon>Liliopsida</taxon>
        <taxon>Poales</taxon>
        <taxon>Cyperaceae</taxon>
        <taxon>Cyperoideae</taxon>
        <taxon>Cariceae</taxon>
        <taxon>Carex</taxon>
        <taxon>Carex subgen. Euthyceras</taxon>
    </lineage>
</organism>
<name>A0A833QWF8_9POAL</name>
<dbReference type="Pfam" id="PF09495">
    <property type="entry name" value="DUF2462"/>
    <property type="match status" value="1"/>
</dbReference>